<name>A0A9D1HRD9_9FIRM</name>
<evidence type="ECO:0000256" key="9">
    <source>
        <dbReference type="ARBA" id="ARBA00022832"/>
    </source>
</evidence>
<dbReference type="Gene3D" id="3.40.50.20">
    <property type="match status" value="1"/>
</dbReference>
<dbReference type="FunFam" id="3.40.50.20:FF:000010">
    <property type="entry name" value="Propionyl-CoA carboxylase subunit alpha"/>
    <property type="match status" value="1"/>
</dbReference>
<dbReference type="InterPro" id="IPR011054">
    <property type="entry name" value="Rudment_hybrid_motif"/>
</dbReference>
<feature type="domain" description="Biotin carboxylation" evidence="19">
    <location>
        <begin position="1"/>
        <end position="446"/>
    </location>
</feature>
<keyword evidence="7" id="KW-0479">Metal-binding</keyword>
<gene>
    <name evidence="20" type="ORF">IAD15_08630</name>
</gene>
<dbReference type="Gene3D" id="3.30.1490.20">
    <property type="entry name" value="ATP-grasp fold, A domain"/>
    <property type="match status" value="1"/>
</dbReference>
<dbReference type="InterPro" id="IPR016185">
    <property type="entry name" value="PreATP-grasp_dom_sf"/>
</dbReference>
<dbReference type="InterPro" id="IPR011764">
    <property type="entry name" value="Biotin_carboxylation_dom"/>
</dbReference>
<dbReference type="InterPro" id="IPR005482">
    <property type="entry name" value="Biotin_COase_C"/>
</dbReference>
<protein>
    <recommendedName>
        <fullName evidence="4 17">Biotin carboxylase</fullName>
        <ecNumber evidence="4 17">6.3.4.14</ecNumber>
    </recommendedName>
    <alternativeName>
        <fullName evidence="17">Acetyl-coenzyme A carboxylase biotin carboxylase subunit A</fullName>
    </alternativeName>
</protein>
<dbReference type="AlphaFoldDB" id="A0A9D1HRD9"/>
<keyword evidence="14 17" id="KW-0092">Biotin</keyword>
<dbReference type="SMART" id="SM00878">
    <property type="entry name" value="Biotin_carb_C"/>
    <property type="match status" value="1"/>
</dbReference>
<dbReference type="Proteomes" id="UP000824175">
    <property type="component" value="Unassembled WGS sequence"/>
</dbReference>
<keyword evidence="12 17" id="KW-0443">Lipid metabolism</keyword>
<comment type="catalytic activity">
    <reaction evidence="15 17">
        <text>N(6)-biotinyl-L-lysyl-[protein] + hydrogencarbonate + ATP = N(6)-carboxybiotinyl-L-lysyl-[protein] + ADP + phosphate + H(+)</text>
        <dbReference type="Rhea" id="RHEA:13501"/>
        <dbReference type="Rhea" id="RHEA-COMP:10505"/>
        <dbReference type="Rhea" id="RHEA-COMP:10506"/>
        <dbReference type="ChEBI" id="CHEBI:15378"/>
        <dbReference type="ChEBI" id="CHEBI:17544"/>
        <dbReference type="ChEBI" id="CHEBI:30616"/>
        <dbReference type="ChEBI" id="CHEBI:43474"/>
        <dbReference type="ChEBI" id="CHEBI:83144"/>
        <dbReference type="ChEBI" id="CHEBI:83145"/>
        <dbReference type="ChEBI" id="CHEBI:456216"/>
        <dbReference type="EC" id="6.3.4.14"/>
    </reaction>
</comment>
<dbReference type="PANTHER" id="PTHR48095">
    <property type="entry name" value="PYRUVATE CARBOXYLASE SUBUNIT A"/>
    <property type="match status" value="1"/>
</dbReference>
<organism evidence="20 21">
    <name type="scientific">Candidatus Fimiplasma intestinipullorum</name>
    <dbReference type="NCBI Taxonomy" id="2840825"/>
    <lineage>
        <taxon>Bacteria</taxon>
        <taxon>Bacillati</taxon>
        <taxon>Bacillota</taxon>
        <taxon>Clostridia</taxon>
        <taxon>Eubacteriales</taxon>
        <taxon>Candidatus Fimiplasma</taxon>
    </lineage>
</organism>
<evidence type="ECO:0000256" key="3">
    <source>
        <dbReference type="ARBA" id="ARBA00011750"/>
    </source>
</evidence>
<proteinExistence type="predicted"/>
<dbReference type="PROSITE" id="PS50975">
    <property type="entry name" value="ATP_GRASP"/>
    <property type="match status" value="1"/>
</dbReference>
<evidence type="ECO:0000256" key="2">
    <source>
        <dbReference type="ARBA" id="ARBA00004956"/>
    </source>
</evidence>
<dbReference type="GO" id="GO:0006633">
    <property type="term" value="P:fatty acid biosynthetic process"/>
    <property type="evidence" value="ECO:0007669"/>
    <property type="project" value="UniProtKB-KW"/>
</dbReference>
<comment type="function">
    <text evidence="1 17">This protein is a component of the acetyl coenzyme A carboxylase complex; first, biotin carboxylase catalyzes the carboxylation of the carrier protein and then the transcarboxylase transfers the carboxyl group to form malonyl-CoA.</text>
</comment>
<reference evidence="20" key="2">
    <citation type="journal article" date="2021" name="PeerJ">
        <title>Extensive microbial diversity within the chicken gut microbiome revealed by metagenomics and culture.</title>
        <authorList>
            <person name="Gilroy R."/>
            <person name="Ravi A."/>
            <person name="Getino M."/>
            <person name="Pursley I."/>
            <person name="Horton D.L."/>
            <person name="Alikhan N.F."/>
            <person name="Baker D."/>
            <person name="Gharbi K."/>
            <person name="Hall N."/>
            <person name="Watson M."/>
            <person name="Adriaenssens E.M."/>
            <person name="Foster-Nyarko E."/>
            <person name="Jarju S."/>
            <person name="Secka A."/>
            <person name="Antonio M."/>
            <person name="Oren A."/>
            <person name="Chaudhuri R.R."/>
            <person name="La Ragione R."/>
            <person name="Hildebrand F."/>
            <person name="Pallen M.J."/>
        </authorList>
    </citation>
    <scope>NUCLEOTIDE SEQUENCE</scope>
    <source>
        <strain evidence="20">CHK195-11698</strain>
    </source>
</reference>
<evidence type="ECO:0000313" key="20">
    <source>
        <dbReference type="EMBL" id="HIU14119.1"/>
    </source>
</evidence>
<evidence type="ECO:0000256" key="14">
    <source>
        <dbReference type="ARBA" id="ARBA00023267"/>
    </source>
</evidence>
<dbReference type="InterPro" id="IPR005479">
    <property type="entry name" value="CPAse_ATP-bd"/>
</dbReference>
<evidence type="ECO:0000256" key="8">
    <source>
        <dbReference type="ARBA" id="ARBA00022741"/>
    </source>
</evidence>
<dbReference type="SUPFAM" id="SSF51246">
    <property type="entry name" value="Rudiment single hybrid motif"/>
    <property type="match status" value="1"/>
</dbReference>
<evidence type="ECO:0000256" key="6">
    <source>
        <dbReference type="ARBA" id="ARBA00022598"/>
    </source>
</evidence>
<dbReference type="InterPro" id="IPR013815">
    <property type="entry name" value="ATP_grasp_subdomain_1"/>
</dbReference>
<dbReference type="InterPro" id="IPR004549">
    <property type="entry name" value="Acetyl_CoA_COase_biotin_COase"/>
</dbReference>
<evidence type="ECO:0000256" key="15">
    <source>
        <dbReference type="ARBA" id="ARBA00048600"/>
    </source>
</evidence>
<dbReference type="NCBIfam" id="NF004085">
    <property type="entry name" value="PRK05586.1"/>
    <property type="match status" value="1"/>
</dbReference>
<dbReference type="InterPro" id="IPR005481">
    <property type="entry name" value="BC-like_N"/>
</dbReference>
<dbReference type="EC" id="6.3.4.14" evidence="4 17"/>
<evidence type="ECO:0000256" key="7">
    <source>
        <dbReference type="ARBA" id="ARBA00022723"/>
    </source>
</evidence>
<evidence type="ECO:0000256" key="17">
    <source>
        <dbReference type="RuleBase" id="RU365063"/>
    </source>
</evidence>
<keyword evidence="5 17" id="KW-0444">Lipid biosynthesis</keyword>
<accession>A0A9D1HRD9</accession>
<dbReference type="NCBIfam" id="NF006367">
    <property type="entry name" value="PRK08591.1"/>
    <property type="match status" value="1"/>
</dbReference>
<feature type="domain" description="ATP-grasp" evidence="18">
    <location>
        <begin position="120"/>
        <end position="317"/>
    </location>
</feature>
<evidence type="ECO:0000313" key="21">
    <source>
        <dbReference type="Proteomes" id="UP000824175"/>
    </source>
</evidence>
<evidence type="ECO:0000256" key="16">
    <source>
        <dbReference type="PROSITE-ProRule" id="PRU00409"/>
    </source>
</evidence>
<dbReference type="PANTHER" id="PTHR48095:SF2">
    <property type="entry name" value="BIOTIN CARBOXYLASE, CHLOROPLASTIC"/>
    <property type="match status" value="1"/>
</dbReference>
<dbReference type="PROSITE" id="PS00867">
    <property type="entry name" value="CPSASE_2"/>
    <property type="match status" value="1"/>
</dbReference>
<comment type="subunit">
    <text evidence="3 17">Acetyl-CoA carboxylase is a heterohexamer of biotin carboxyl carrier protein, biotin carboxylase and the two subunits of carboxyl transferase in a 2:2 complex.</text>
</comment>
<keyword evidence="10 16" id="KW-0067">ATP-binding</keyword>
<dbReference type="InterPro" id="IPR051602">
    <property type="entry name" value="ACC_Biotin_Carboxylase"/>
</dbReference>
<evidence type="ECO:0000256" key="1">
    <source>
        <dbReference type="ARBA" id="ARBA00003761"/>
    </source>
</evidence>
<dbReference type="PROSITE" id="PS00866">
    <property type="entry name" value="CPSASE_1"/>
    <property type="match status" value="1"/>
</dbReference>
<dbReference type="FunFam" id="3.30.1490.20:FF:000003">
    <property type="entry name" value="acetyl-CoA carboxylase isoform X1"/>
    <property type="match status" value="1"/>
</dbReference>
<evidence type="ECO:0000256" key="10">
    <source>
        <dbReference type="ARBA" id="ARBA00022840"/>
    </source>
</evidence>
<evidence type="ECO:0000256" key="4">
    <source>
        <dbReference type="ARBA" id="ARBA00013263"/>
    </source>
</evidence>
<dbReference type="SUPFAM" id="SSF56059">
    <property type="entry name" value="Glutathione synthetase ATP-binding domain-like"/>
    <property type="match status" value="1"/>
</dbReference>
<evidence type="ECO:0000256" key="12">
    <source>
        <dbReference type="ARBA" id="ARBA00023098"/>
    </source>
</evidence>
<comment type="caution">
    <text evidence="20">The sequence shown here is derived from an EMBL/GenBank/DDBJ whole genome shotgun (WGS) entry which is preliminary data.</text>
</comment>
<dbReference type="Pfam" id="PF02786">
    <property type="entry name" value="CPSase_L_D2"/>
    <property type="match status" value="1"/>
</dbReference>
<dbReference type="PROSITE" id="PS50979">
    <property type="entry name" value="BC"/>
    <property type="match status" value="1"/>
</dbReference>
<reference evidence="20" key="1">
    <citation type="submission" date="2020-10" db="EMBL/GenBank/DDBJ databases">
        <authorList>
            <person name="Gilroy R."/>
        </authorList>
    </citation>
    <scope>NUCLEOTIDE SEQUENCE</scope>
    <source>
        <strain evidence="20">CHK195-11698</strain>
    </source>
</reference>
<dbReference type="SUPFAM" id="SSF52440">
    <property type="entry name" value="PreATP-grasp domain"/>
    <property type="match status" value="1"/>
</dbReference>
<keyword evidence="6 17" id="KW-0436">Ligase</keyword>
<keyword evidence="11" id="KW-0460">Magnesium</keyword>
<sequence length="455" mass="50423">MFKKILIANRGEIAVRIIRTCHELGIEAVAVYSTADRTSLHVQLADEAICIGPAKSKDSYLNMKNILQAAISTGCDAIHPGFGFLSENATFSRLVEACGLTFIGPSGDVIDLLGNKSAARSVMREMDVPVVPGSQGKIENEEQALAWARQIGFPVLIKASAGGGGRGMRRAYDEEGFLDAYLTAKEEAKVCFGDDDMYIEKLVLHPKHIEFQILADRQGNVIHLGERDCSIQRRNQKMIEEAPCAKMSEALREEMGAAAIRAAKACHYTNAGTVEFVLDENNNYYFIEMNTRIQVEHPVTEMITGVDIVKEQIRIAAGQPLSYTQDEIVIRGHAIECRINAENPQKGFQASPGTIKQLHLPGGLGVRIDTALYQGYQVVPHYDSMVAKVIVHGNTRLEAIRRMRRVLEELMIDGIDTNLELQYVILHHSDFVRGHFNTSFIEDNLEELIGNGRTV</sequence>
<dbReference type="Gene3D" id="3.30.470.20">
    <property type="entry name" value="ATP-grasp fold, B domain"/>
    <property type="match status" value="1"/>
</dbReference>
<dbReference type="NCBIfam" id="TIGR00514">
    <property type="entry name" value="accC"/>
    <property type="match status" value="1"/>
</dbReference>
<dbReference type="GO" id="GO:0005524">
    <property type="term" value="F:ATP binding"/>
    <property type="evidence" value="ECO:0007669"/>
    <property type="project" value="UniProtKB-UniRule"/>
</dbReference>
<keyword evidence="8 16" id="KW-0547">Nucleotide-binding</keyword>
<evidence type="ECO:0000256" key="5">
    <source>
        <dbReference type="ARBA" id="ARBA00022516"/>
    </source>
</evidence>
<evidence type="ECO:0000259" key="19">
    <source>
        <dbReference type="PROSITE" id="PS50979"/>
    </source>
</evidence>
<keyword evidence="13 17" id="KW-0275">Fatty acid biosynthesis</keyword>
<keyword evidence="9 17" id="KW-0276">Fatty acid metabolism</keyword>
<dbReference type="Pfam" id="PF00289">
    <property type="entry name" value="Biotin_carb_N"/>
    <property type="match status" value="1"/>
</dbReference>
<evidence type="ECO:0000259" key="18">
    <source>
        <dbReference type="PROSITE" id="PS50975"/>
    </source>
</evidence>
<evidence type="ECO:0000256" key="11">
    <source>
        <dbReference type="ARBA" id="ARBA00022842"/>
    </source>
</evidence>
<dbReference type="FunFam" id="3.30.470.20:FF:000028">
    <property type="entry name" value="Methylcrotonoyl-CoA carboxylase subunit alpha, mitochondrial"/>
    <property type="match status" value="1"/>
</dbReference>
<comment type="pathway">
    <text evidence="2 17">Lipid metabolism; malonyl-CoA biosynthesis; malonyl-CoA from acetyl-CoA: step 1/1.</text>
</comment>
<evidence type="ECO:0000256" key="13">
    <source>
        <dbReference type="ARBA" id="ARBA00023160"/>
    </source>
</evidence>
<dbReference type="InterPro" id="IPR011761">
    <property type="entry name" value="ATP-grasp"/>
</dbReference>
<dbReference type="Pfam" id="PF02785">
    <property type="entry name" value="Biotin_carb_C"/>
    <property type="match status" value="1"/>
</dbReference>
<dbReference type="EMBL" id="DVMJ01000072">
    <property type="protein sequence ID" value="HIU14119.1"/>
    <property type="molecule type" value="Genomic_DNA"/>
</dbReference>
<dbReference type="GO" id="GO:0004075">
    <property type="term" value="F:biotin carboxylase activity"/>
    <property type="evidence" value="ECO:0007669"/>
    <property type="project" value="UniProtKB-EC"/>
</dbReference>
<dbReference type="GO" id="GO:0046872">
    <property type="term" value="F:metal ion binding"/>
    <property type="evidence" value="ECO:0007669"/>
    <property type="project" value="UniProtKB-KW"/>
</dbReference>